<feature type="compositionally biased region" description="Basic and acidic residues" evidence="6">
    <location>
        <begin position="48"/>
        <end position="58"/>
    </location>
</feature>
<evidence type="ECO:0000256" key="6">
    <source>
        <dbReference type="SAM" id="MobiDB-lite"/>
    </source>
</evidence>
<feature type="compositionally biased region" description="Basic and acidic residues" evidence="6">
    <location>
        <begin position="426"/>
        <end position="437"/>
    </location>
</feature>
<keyword evidence="9" id="KW-1185">Reference proteome</keyword>
<dbReference type="InterPro" id="IPR041707">
    <property type="entry name" value="Pus3-like"/>
</dbReference>
<evidence type="ECO:0000313" key="9">
    <source>
        <dbReference type="Proteomes" id="UP000191024"/>
    </source>
</evidence>
<evidence type="ECO:0000256" key="3">
    <source>
        <dbReference type="ARBA" id="ARBA00022694"/>
    </source>
</evidence>
<accession>A0A1G4K341</accession>
<dbReference type="OrthoDB" id="25767at2759"/>
<keyword evidence="3" id="KW-0819">tRNA processing</keyword>
<dbReference type="FunFam" id="3.30.70.580:FF:000020">
    <property type="entry name" value="tRNA pseudouridine synthase"/>
    <property type="match status" value="1"/>
</dbReference>
<evidence type="ECO:0000313" key="8">
    <source>
        <dbReference type="EMBL" id="SCU98079.1"/>
    </source>
</evidence>
<dbReference type="InterPro" id="IPR020095">
    <property type="entry name" value="PsdUridine_synth_TruA_C"/>
</dbReference>
<feature type="compositionally biased region" description="Basic residues" evidence="6">
    <location>
        <begin position="59"/>
        <end position="75"/>
    </location>
</feature>
<keyword evidence="4" id="KW-0413">Isomerase</keyword>
<dbReference type="PANTHER" id="PTHR11142">
    <property type="entry name" value="PSEUDOURIDYLATE SYNTHASE"/>
    <property type="match status" value="1"/>
</dbReference>
<protein>
    <submittedName>
        <fullName evidence="8">LAMI_0F12904g1_1</fullName>
    </submittedName>
</protein>
<proteinExistence type="inferred from homology"/>
<dbReference type="Gene3D" id="3.30.70.580">
    <property type="entry name" value="Pseudouridine synthase I, catalytic domain, N-terminal subdomain"/>
    <property type="match status" value="1"/>
</dbReference>
<sequence>MTLLRRLFRLAPKAAPGSLEQHEYANWTKQRLVERVLELEHERKRGCEVDTDQAEHVSKKPKTKSTKRLNNKKKQREFDFSRHDTRFIALKFSYLGWNYNGLAVQKEETPLPTVEGLILEALYNCKLIPSLVTQDFNFSRCGRTDRGVSAMNQVISLNVRSNLTYEEQNDCNNDASEIPYLKILNHVLPDDIKISAVCLRPPAKFDARFSCQFRHYKYLFHAKDLDLGRMAEAAKLFEGEHDFRNFCKLDGSKQITNFKRNISNSKIMHMEGQLYCFDLIGSAFLWHQVRCMMASLFLVGQKLEEPSLISDMLNVEVYEAKPIYDMASDLPLILYDCGFPDMEWQTSGLMESKSYQTTRTTNSLVLNYEIKSCIAKQFGVAQRLVPGPHSDRVCINVGDGKGKLVKNYQKMQNRDRMDSAESVNQKFREKRSQRNKN</sequence>
<dbReference type="NCBIfam" id="TIGR00071">
    <property type="entry name" value="hisT_truA"/>
    <property type="match status" value="1"/>
</dbReference>
<dbReference type="PANTHER" id="PTHR11142:SF5">
    <property type="entry name" value="TRNA PSEUDOURIDINE(38_39) SYNTHASE"/>
    <property type="match status" value="1"/>
</dbReference>
<dbReference type="STRING" id="1230905.A0A1G4K341"/>
<dbReference type="CDD" id="cd02569">
    <property type="entry name" value="PseudoU_synth_ScPus3"/>
    <property type="match status" value="1"/>
</dbReference>
<evidence type="ECO:0000259" key="7">
    <source>
        <dbReference type="Pfam" id="PF01416"/>
    </source>
</evidence>
<dbReference type="InterPro" id="IPR020094">
    <property type="entry name" value="TruA/RsuA/RluB/E/F_N"/>
</dbReference>
<comment type="subcellular location">
    <subcellularLocation>
        <location evidence="1">Nucleus</location>
    </subcellularLocation>
</comment>
<dbReference type="GO" id="GO:0003723">
    <property type="term" value="F:RNA binding"/>
    <property type="evidence" value="ECO:0007669"/>
    <property type="project" value="InterPro"/>
</dbReference>
<organism evidence="8 9">
    <name type="scientific">Lachancea mirantina</name>
    <dbReference type="NCBI Taxonomy" id="1230905"/>
    <lineage>
        <taxon>Eukaryota</taxon>
        <taxon>Fungi</taxon>
        <taxon>Dikarya</taxon>
        <taxon>Ascomycota</taxon>
        <taxon>Saccharomycotina</taxon>
        <taxon>Saccharomycetes</taxon>
        <taxon>Saccharomycetales</taxon>
        <taxon>Saccharomycetaceae</taxon>
        <taxon>Lachancea</taxon>
    </lineage>
</organism>
<feature type="domain" description="Pseudouridine synthase I TruA alpha/beta" evidence="7">
    <location>
        <begin position="233"/>
        <end position="340"/>
    </location>
</feature>
<dbReference type="FunFam" id="3.30.70.660:FF:000012">
    <property type="entry name" value="tRNA pseudouridine synthase"/>
    <property type="match status" value="1"/>
</dbReference>
<dbReference type="GO" id="GO:1990481">
    <property type="term" value="P:mRNA pseudouridine synthesis"/>
    <property type="evidence" value="ECO:0007669"/>
    <property type="project" value="TreeGrafter"/>
</dbReference>
<dbReference type="GO" id="GO:0009982">
    <property type="term" value="F:pseudouridine synthase activity"/>
    <property type="evidence" value="ECO:0007669"/>
    <property type="project" value="InterPro"/>
</dbReference>
<dbReference type="GO" id="GO:0005737">
    <property type="term" value="C:cytoplasm"/>
    <property type="evidence" value="ECO:0007669"/>
    <property type="project" value="TreeGrafter"/>
</dbReference>
<dbReference type="Gene3D" id="3.30.70.660">
    <property type="entry name" value="Pseudouridine synthase I, catalytic domain, C-terminal subdomain"/>
    <property type="match status" value="1"/>
</dbReference>
<dbReference type="InterPro" id="IPR020103">
    <property type="entry name" value="PsdUridine_synth_cat_dom_sf"/>
</dbReference>
<dbReference type="HAMAP" id="MF_00171">
    <property type="entry name" value="TruA"/>
    <property type="match status" value="1"/>
</dbReference>
<dbReference type="GO" id="GO:0031119">
    <property type="term" value="P:tRNA pseudouridine synthesis"/>
    <property type="evidence" value="ECO:0007669"/>
    <property type="project" value="TreeGrafter"/>
</dbReference>
<dbReference type="AlphaFoldDB" id="A0A1G4K341"/>
<evidence type="ECO:0000256" key="4">
    <source>
        <dbReference type="ARBA" id="ARBA00023235"/>
    </source>
</evidence>
<keyword evidence="5" id="KW-0539">Nucleus</keyword>
<evidence type="ECO:0000256" key="2">
    <source>
        <dbReference type="ARBA" id="ARBA00009375"/>
    </source>
</evidence>
<feature type="region of interest" description="Disordered" evidence="6">
    <location>
        <begin position="48"/>
        <end position="75"/>
    </location>
</feature>
<evidence type="ECO:0000256" key="5">
    <source>
        <dbReference type="ARBA" id="ARBA00023242"/>
    </source>
</evidence>
<feature type="region of interest" description="Disordered" evidence="6">
    <location>
        <begin position="412"/>
        <end position="437"/>
    </location>
</feature>
<comment type="similarity">
    <text evidence="2">Belongs to the tRNA pseudouridine synthase TruA family.</text>
</comment>
<name>A0A1G4K341_9SACH</name>
<dbReference type="InterPro" id="IPR020097">
    <property type="entry name" value="PsdUridine_synth_TruA_a/b_dom"/>
</dbReference>
<dbReference type="Pfam" id="PF01416">
    <property type="entry name" value="PseudoU_synth_1"/>
    <property type="match status" value="1"/>
</dbReference>
<evidence type="ECO:0000256" key="1">
    <source>
        <dbReference type="ARBA" id="ARBA00004123"/>
    </source>
</evidence>
<reference evidence="9" key="1">
    <citation type="submission" date="2016-03" db="EMBL/GenBank/DDBJ databases">
        <authorList>
            <person name="Devillers H."/>
        </authorList>
    </citation>
    <scope>NUCLEOTIDE SEQUENCE [LARGE SCALE GENOMIC DNA]</scope>
</reference>
<dbReference type="InterPro" id="IPR001406">
    <property type="entry name" value="PsdUridine_synth_TruA"/>
</dbReference>
<gene>
    <name evidence="8" type="ORF">LAMI_0F12904G</name>
</gene>
<dbReference type="EMBL" id="LT598467">
    <property type="protein sequence ID" value="SCU98079.1"/>
    <property type="molecule type" value="Genomic_DNA"/>
</dbReference>
<dbReference type="GO" id="GO:0005634">
    <property type="term" value="C:nucleus"/>
    <property type="evidence" value="ECO:0007669"/>
    <property type="project" value="UniProtKB-SubCell"/>
</dbReference>
<dbReference type="Proteomes" id="UP000191024">
    <property type="component" value="Chromosome F"/>
</dbReference>
<dbReference type="SUPFAM" id="SSF55120">
    <property type="entry name" value="Pseudouridine synthase"/>
    <property type="match status" value="1"/>
</dbReference>